<evidence type="ECO:0000313" key="2">
    <source>
        <dbReference type="EMBL" id="JAQ06812.1"/>
    </source>
</evidence>
<name>A0A0A9Z963_LYGHE</name>
<gene>
    <name evidence="1" type="ORF">CM83_3398</name>
    <name evidence="2" type="ORF">g.22834</name>
</gene>
<reference evidence="1" key="2">
    <citation type="submission" date="2014-07" db="EMBL/GenBank/DDBJ databases">
        <authorList>
            <person name="Hull J."/>
        </authorList>
    </citation>
    <scope>NUCLEOTIDE SEQUENCE</scope>
</reference>
<proteinExistence type="predicted"/>
<dbReference type="AlphaFoldDB" id="A0A0A9Z963"/>
<dbReference type="EMBL" id="GBHO01002640">
    <property type="protein sequence ID" value="JAG40964.1"/>
    <property type="molecule type" value="Transcribed_RNA"/>
</dbReference>
<protein>
    <submittedName>
        <fullName evidence="1">Uncharacterized protein</fullName>
    </submittedName>
</protein>
<sequence length="235" mass="25798">MTSSSRNRHVGAADADTVIVANPAEESKDCSTNSMMISYPYTTKRSEHRYSDDDTHNNDSHSTPVQNVLQYAFSHVLSHTLSHNNPMPQDLNTVAVTGGGGATNVKPNLVNNSNANANTNTSTSSPLLTHHLQNSAKIQPSIHGTLYNALQNIAYDGSVALPNPTVDSTVTSSNWNLLDPRNACIQPPNSYDTSQNIHTHNNMHSHHLSRSSSIPYHLNKNIIPQQHQQHQQQQQ</sequence>
<feature type="non-terminal residue" evidence="1">
    <location>
        <position position="235"/>
    </location>
</feature>
<organism evidence="1">
    <name type="scientific">Lygus hesperus</name>
    <name type="common">Western plant bug</name>
    <dbReference type="NCBI Taxonomy" id="30085"/>
    <lineage>
        <taxon>Eukaryota</taxon>
        <taxon>Metazoa</taxon>
        <taxon>Ecdysozoa</taxon>
        <taxon>Arthropoda</taxon>
        <taxon>Hexapoda</taxon>
        <taxon>Insecta</taxon>
        <taxon>Pterygota</taxon>
        <taxon>Neoptera</taxon>
        <taxon>Paraneoptera</taxon>
        <taxon>Hemiptera</taxon>
        <taxon>Heteroptera</taxon>
        <taxon>Panheteroptera</taxon>
        <taxon>Cimicomorpha</taxon>
        <taxon>Miridae</taxon>
        <taxon>Mirini</taxon>
        <taxon>Lygus</taxon>
    </lineage>
</organism>
<dbReference type="EMBL" id="GDHC01011817">
    <property type="protein sequence ID" value="JAQ06812.1"/>
    <property type="molecule type" value="Transcribed_RNA"/>
</dbReference>
<accession>A0A0A9Z963</accession>
<reference evidence="1" key="1">
    <citation type="journal article" date="2014" name="PLoS ONE">
        <title>Transcriptome-Based Identification of ABC Transporters in the Western Tarnished Plant Bug Lygus hesperus.</title>
        <authorList>
            <person name="Hull J.J."/>
            <person name="Chaney K."/>
            <person name="Geib S.M."/>
            <person name="Fabrick J.A."/>
            <person name="Brent C.S."/>
            <person name="Walsh D."/>
            <person name="Lavine L.C."/>
        </authorList>
    </citation>
    <scope>NUCLEOTIDE SEQUENCE</scope>
</reference>
<reference evidence="2" key="3">
    <citation type="journal article" date="2016" name="Gigascience">
        <title>De novo construction of an expanded transcriptome assembly for the western tarnished plant bug, Lygus hesperus.</title>
        <authorList>
            <person name="Tassone E.E."/>
            <person name="Geib S.M."/>
            <person name="Hall B."/>
            <person name="Fabrick J.A."/>
            <person name="Brent C.S."/>
            <person name="Hull J.J."/>
        </authorList>
    </citation>
    <scope>NUCLEOTIDE SEQUENCE</scope>
</reference>
<evidence type="ECO:0000313" key="1">
    <source>
        <dbReference type="EMBL" id="JAG40964.1"/>
    </source>
</evidence>